<dbReference type="InterPro" id="IPR006683">
    <property type="entry name" value="Thioestr_dom"/>
</dbReference>
<dbReference type="InterPro" id="IPR029069">
    <property type="entry name" value="HotDog_dom_sf"/>
</dbReference>
<feature type="domain" description="Thioesterase" evidence="8">
    <location>
        <begin position="35"/>
        <end position="109"/>
    </location>
</feature>
<dbReference type="PANTHER" id="PTHR43240:SF20">
    <property type="entry name" value="MEDIUM_LONG-CHAIN ACYL-COA THIOESTERASE YIGI"/>
    <property type="match status" value="1"/>
</dbReference>
<protein>
    <recommendedName>
        <fullName evidence="6">Medium/long-chain acyl-CoA thioesterase YigI</fullName>
        <ecNumber evidence="5">3.1.2.20</ecNumber>
    </recommendedName>
</protein>
<dbReference type="EC" id="3.1.2.20" evidence="5"/>
<dbReference type="InterPro" id="IPR003736">
    <property type="entry name" value="PAAI_dom"/>
</dbReference>
<dbReference type="Pfam" id="PF03061">
    <property type="entry name" value="4HBT"/>
    <property type="match status" value="1"/>
</dbReference>
<keyword evidence="1" id="KW-0378">Hydrolase</keyword>
<comment type="catalytic activity">
    <reaction evidence="2">
        <text>a fatty acyl-CoA + H2O = a fatty acid + CoA + H(+)</text>
        <dbReference type="Rhea" id="RHEA:16781"/>
        <dbReference type="ChEBI" id="CHEBI:15377"/>
        <dbReference type="ChEBI" id="CHEBI:15378"/>
        <dbReference type="ChEBI" id="CHEBI:28868"/>
        <dbReference type="ChEBI" id="CHEBI:57287"/>
        <dbReference type="ChEBI" id="CHEBI:77636"/>
        <dbReference type="EC" id="3.1.2.20"/>
    </reaction>
</comment>
<dbReference type="NCBIfam" id="TIGR00369">
    <property type="entry name" value="unchar_dom_1"/>
    <property type="match status" value="1"/>
</dbReference>
<dbReference type="RefSeq" id="WP_101539314.1">
    <property type="nucleotide sequence ID" value="NZ_PKGS01000001.1"/>
</dbReference>
<evidence type="ECO:0000256" key="2">
    <source>
        <dbReference type="ARBA" id="ARBA00035880"/>
    </source>
</evidence>
<dbReference type="CDD" id="cd03443">
    <property type="entry name" value="PaaI_thioesterase"/>
    <property type="match status" value="1"/>
</dbReference>
<accession>A0A2I1MAI4</accession>
<keyword evidence="10" id="KW-1185">Reference proteome</keyword>
<evidence type="ECO:0000256" key="6">
    <source>
        <dbReference type="ARBA" id="ARBA00040062"/>
    </source>
</evidence>
<comment type="catalytic activity">
    <reaction evidence="3">
        <text>a long-chain fatty acyl-CoA + H2O = a long-chain fatty acid + CoA + H(+)</text>
        <dbReference type="Rhea" id="RHEA:67680"/>
        <dbReference type="ChEBI" id="CHEBI:15377"/>
        <dbReference type="ChEBI" id="CHEBI:15378"/>
        <dbReference type="ChEBI" id="CHEBI:57287"/>
        <dbReference type="ChEBI" id="CHEBI:57560"/>
        <dbReference type="ChEBI" id="CHEBI:83139"/>
    </reaction>
</comment>
<name>A0A2I1MAI4_9FIRM</name>
<evidence type="ECO:0000259" key="8">
    <source>
        <dbReference type="Pfam" id="PF03061"/>
    </source>
</evidence>
<dbReference type="Proteomes" id="UP000234335">
    <property type="component" value="Unassembled WGS sequence"/>
</dbReference>
<dbReference type="EMBL" id="PKGS01000001">
    <property type="protein sequence ID" value="PKZ17145.1"/>
    <property type="molecule type" value="Genomic_DNA"/>
</dbReference>
<evidence type="ECO:0000256" key="1">
    <source>
        <dbReference type="ARBA" id="ARBA00022801"/>
    </source>
</evidence>
<evidence type="ECO:0000313" key="9">
    <source>
        <dbReference type="EMBL" id="PKZ17145.1"/>
    </source>
</evidence>
<evidence type="ECO:0000313" key="10">
    <source>
        <dbReference type="Proteomes" id="UP000234335"/>
    </source>
</evidence>
<dbReference type="GO" id="GO:0047617">
    <property type="term" value="F:fatty acyl-CoA hydrolase activity"/>
    <property type="evidence" value="ECO:0007669"/>
    <property type="project" value="UniProtKB-EC"/>
</dbReference>
<evidence type="ECO:0000256" key="7">
    <source>
        <dbReference type="ARBA" id="ARBA00048062"/>
    </source>
</evidence>
<dbReference type="AlphaFoldDB" id="A0A2I1MAI4"/>
<dbReference type="Gene3D" id="3.10.129.10">
    <property type="entry name" value="Hotdog Thioesterase"/>
    <property type="match status" value="1"/>
</dbReference>
<evidence type="ECO:0000256" key="5">
    <source>
        <dbReference type="ARBA" id="ARBA00038894"/>
    </source>
</evidence>
<proteinExistence type="inferred from homology"/>
<evidence type="ECO:0000256" key="3">
    <source>
        <dbReference type="ARBA" id="ARBA00036002"/>
    </source>
</evidence>
<gene>
    <name evidence="9" type="ORF">CYJ34_00095</name>
</gene>
<comment type="catalytic activity">
    <reaction evidence="7">
        <text>a medium-chain fatty acyl-CoA + H2O = a medium-chain fatty acid + CoA + H(+)</text>
        <dbReference type="Rhea" id="RHEA:68184"/>
        <dbReference type="ChEBI" id="CHEBI:15377"/>
        <dbReference type="ChEBI" id="CHEBI:15378"/>
        <dbReference type="ChEBI" id="CHEBI:57287"/>
        <dbReference type="ChEBI" id="CHEBI:59558"/>
        <dbReference type="ChEBI" id="CHEBI:90546"/>
    </reaction>
</comment>
<sequence length="136" mass="15240">MTFNKLLNIDFLELNKDYAKVKMPLEDQFANGIQSLHGGVTATIIDTVSGYLASYENCSVTTNNMNIYYLRPIMVEKNAYVYANANVIKRGKSIIVMDCEVYDESHNLAAKATTSFSVIDDKKAPNEIQEQISSLE</sequence>
<evidence type="ECO:0000256" key="4">
    <source>
        <dbReference type="ARBA" id="ARBA00038381"/>
    </source>
</evidence>
<comment type="similarity">
    <text evidence="4">Belongs to the YigI thioesterase family.</text>
</comment>
<dbReference type="SUPFAM" id="SSF54637">
    <property type="entry name" value="Thioesterase/thiol ester dehydrase-isomerase"/>
    <property type="match status" value="1"/>
</dbReference>
<organism evidence="9 10">
    <name type="scientific">Anaerococcus octavius</name>
    <dbReference type="NCBI Taxonomy" id="54007"/>
    <lineage>
        <taxon>Bacteria</taxon>
        <taxon>Bacillati</taxon>
        <taxon>Bacillota</taxon>
        <taxon>Tissierellia</taxon>
        <taxon>Tissierellales</taxon>
        <taxon>Peptoniphilaceae</taxon>
        <taxon>Anaerococcus</taxon>
    </lineage>
</organism>
<comment type="caution">
    <text evidence="9">The sequence shown here is derived from an EMBL/GenBank/DDBJ whole genome shotgun (WGS) entry which is preliminary data.</text>
</comment>
<reference evidence="9 10" key="1">
    <citation type="submission" date="2017-12" db="EMBL/GenBank/DDBJ databases">
        <title>Phylogenetic diversity of female urinary microbiome.</title>
        <authorList>
            <person name="Thomas-White K."/>
            <person name="Wolfe A.J."/>
        </authorList>
    </citation>
    <scope>NUCLEOTIDE SEQUENCE [LARGE SCALE GENOMIC DNA]</scope>
    <source>
        <strain evidence="9 10">UMB0119</strain>
    </source>
</reference>
<dbReference type="PANTHER" id="PTHR43240">
    <property type="entry name" value="1,4-DIHYDROXY-2-NAPHTHOYL-COA THIOESTERASE 1"/>
    <property type="match status" value="1"/>
</dbReference>